<reference evidence="1 2" key="1">
    <citation type="journal article" date="2023" name="Mol. Biol. Evol.">
        <title>Genomics of Secondarily Temperate Adaptation in the Only Non-Antarctic Icefish.</title>
        <authorList>
            <person name="Rivera-Colon A.G."/>
            <person name="Rayamajhi N."/>
            <person name="Minhas B.F."/>
            <person name="Madrigal G."/>
            <person name="Bilyk K.T."/>
            <person name="Yoon V."/>
            <person name="Hune M."/>
            <person name="Gregory S."/>
            <person name="Cheng C.H.C."/>
            <person name="Catchen J.M."/>
        </authorList>
    </citation>
    <scope>NUCLEOTIDE SEQUENCE [LARGE SCALE GENOMIC DNA]</scope>
    <source>
        <strain evidence="1">JC2023a</strain>
    </source>
</reference>
<protein>
    <submittedName>
        <fullName evidence="1">Uncharacterized protein</fullName>
    </submittedName>
</protein>
<evidence type="ECO:0000313" key="1">
    <source>
        <dbReference type="EMBL" id="KAK5891728.1"/>
    </source>
</evidence>
<proteinExistence type="predicted"/>
<keyword evidence="2" id="KW-1185">Reference proteome</keyword>
<dbReference type="AlphaFoldDB" id="A0AAN8GUW4"/>
<accession>A0AAN8GUW4</accession>
<organism evidence="1 2">
    <name type="scientific">Champsocephalus esox</name>
    <name type="common">pike icefish</name>
    <dbReference type="NCBI Taxonomy" id="159716"/>
    <lineage>
        <taxon>Eukaryota</taxon>
        <taxon>Metazoa</taxon>
        <taxon>Chordata</taxon>
        <taxon>Craniata</taxon>
        <taxon>Vertebrata</taxon>
        <taxon>Euteleostomi</taxon>
        <taxon>Actinopterygii</taxon>
        <taxon>Neopterygii</taxon>
        <taxon>Teleostei</taxon>
        <taxon>Neoteleostei</taxon>
        <taxon>Acanthomorphata</taxon>
        <taxon>Eupercaria</taxon>
        <taxon>Perciformes</taxon>
        <taxon>Notothenioidei</taxon>
        <taxon>Channichthyidae</taxon>
        <taxon>Champsocephalus</taxon>
    </lineage>
</organism>
<sequence>MKETKKRLNSCIEYKDDSSLLHRCVSGHMEPSNHSAVFFTAVSESHYSYNSSNETYSKSSLRQWKARRTASRLREKNKYTTRWESLAQTARSTPSVSACSRVPDCQP</sequence>
<comment type="caution">
    <text evidence="1">The sequence shown here is derived from an EMBL/GenBank/DDBJ whole genome shotgun (WGS) entry which is preliminary data.</text>
</comment>
<evidence type="ECO:0000313" key="2">
    <source>
        <dbReference type="Proteomes" id="UP001335648"/>
    </source>
</evidence>
<gene>
    <name evidence="1" type="ORF">CesoFtcFv8_012176</name>
</gene>
<dbReference type="Proteomes" id="UP001335648">
    <property type="component" value="Unassembled WGS sequence"/>
</dbReference>
<name>A0AAN8GUW4_9TELE</name>
<dbReference type="EMBL" id="JAULUE010002055">
    <property type="protein sequence ID" value="KAK5891728.1"/>
    <property type="molecule type" value="Genomic_DNA"/>
</dbReference>